<keyword evidence="2" id="KW-1185">Reference proteome</keyword>
<dbReference type="Gene3D" id="3.40.50.11350">
    <property type="match status" value="1"/>
</dbReference>
<dbReference type="AlphaFoldDB" id="A0A2Y9C6Q0"/>
<proteinExistence type="predicted"/>
<accession>A0A2Y9C6Q0</accession>
<protein>
    <submittedName>
        <fullName evidence="1">Nodulation protein Z</fullName>
    </submittedName>
</protein>
<dbReference type="Proteomes" id="UP000245845">
    <property type="component" value="Unassembled WGS sequence"/>
</dbReference>
<dbReference type="EMBL" id="QGDL01000021">
    <property type="protein sequence ID" value="PWJ20743.1"/>
    <property type="molecule type" value="Genomic_DNA"/>
</dbReference>
<comment type="caution">
    <text evidence="1">The sequence shown here is derived from an EMBL/GenBank/DDBJ whole genome shotgun (WGS) entry which is preliminary data.</text>
</comment>
<name>A0A2Y9C6Q0_9FIRM</name>
<evidence type="ECO:0000313" key="2">
    <source>
        <dbReference type="Proteomes" id="UP000245845"/>
    </source>
</evidence>
<sequence>MRFAILKRIVKDRIKKITTKKYCICIKNWFSKDDRYYLIRRKIPWAGFYANYLYVAGHIVYALKKGYIPVIDMENYPTLYNEVNTYKGTKNAWEYYFEQPFGISVKDAMESKNYILSDFSTMREYLPYKDGKNYFTIDWFKANEIVDVINTYLLPKEEISSQVENFYKEKMRGKRVLGVHYRGTDKKIKVANHFLSASLENYLACVYKNVLEYNPDAILLCTDDEEAIAVFLEKFPEKVFFSEAFRAKKGDIEGIHLKKNVERENHNYLLGKEVIFDVMLLSKCDYFVFSHSNVATTVMFINNQKFTKTYFVED</sequence>
<reference evidence="1 2" key="1">
    <citation type="submission" date="2018-05" db="EMBL/GenBank/DDBJ databases">
        <title>The Hungate 1000. A catalogue of reference genomes from the rumen microbiome.</title>
        <authorList>
            <person name="Kelly W."/>
        </authorList>
    </citation>
    <scope>NUCLEOTIDE SEQUENCE [LARGE SCALE GENOMIC DNA]</scope>
    <source>
        <strain evidence="1 2">NLAE-zl-C242</strain>
    </source>
</reference>
<organism evidence="1 2">
    <name type="scientific">Faecalicatena orotica</name>
    <dbReference type="NCBI Taxonomy" id="1544"/>
    <lineage>
        <taxon>Bacteria</taxon>
        <taxon>Bacillati</taxon>
        <taxon>Bacillota</taxon>
        <taxon>Clostridia</taxon>
        <taxon>Lachnospirales</taxon>
        <taxon>Lachnospiraceae</taxon>
        <taxon>Faecalicatena</taxon>
    </lineage>
</organism>
<evidence type="ECO:0000313" key="1">
    <source>
        <dbReference type="EMBL" id="PWJ20743.1"/>
    </source>
</evidence>
<dbReference type="RefSeq" id="WP_181368866.1">
    <property type="nucleotide sequence ID" value="NZ_BAAACK010000008.1"/>
</dbReference>
<gene>
    <name evidence="1" type="ORF">A8806_12159</name>
</gene>